<accession>A0A7D5QYE4</accession>
<keyword evidence="2" id="KW-1185">Reference proteome</keyword>
<organism evidence="1 2">
    <name type="scientific">Nitrosopumilus cobalaminigenes</name>
    <dbReference type="NCBI Taxonomy" id="1470066"/>
    <lineage>
        <taxon>Archaea</taxon>
        <taxon>Nitrososphaerota</taxon>
        <taxon>Nitrososphaeria</taxon>
        <taxon>Nitrosopumilales</taxon>
        <taxon>Nitrosopumilaceae</taxon>
        <taxon>Nitrosopumilus</taxon>
    </lineage>
</organism>
<reference evidence="1 2" key="1">
    <citation type="submission" date="2018-02" db="EMBL/GenBank/DDBJ databases">
        <title>Complete genome of Nitrosopumilus cobalaminigenes HCA1.</title>
        <authorList>
            <person name="Qin W."/>
            <person name="Zheng Y."/>
            <person name="Stahl D.A."/>
        </authorList>
    </citation>
    <scope>NUCLEOTIDE SEQUENCE [LARGE SCALE GENOMIC DNA]</scope>
    <source>
        <strain evidence="1 2">HCA1</strain>
    </source>
</reference>
<dbReference type="GeneID" id="56058934"/>
<protein>
    <submittedName>
        <fullName evidence="1">Uncharacterized protein</fullName>
    </submittedName>
</protein>
<evidence type="ECO:0000313" key="1">
    <source>
        <dbReference type="EMBL" id="QLH03776.1"/>
    </source>
</evidence>
<sequence>MSSDEIFKMFKIESKKLSGFISNASDPNLEISALVETYYQVMNVSSMISMLRQQLNPDLDQILDEIDKTELMILEEFNSDIHPKILENLKRSIQETTSVLQSNFGEKSTKQIEDESHLFDELRKKMSTKEFVEQYDSEISHD</sequence>
<dbReference type="Proteomes" id="UP000509771">
    <property type="component" value="Chromosome"/>
</dbReference>
<dbReference type="RefSeq" id="WP_179361421.1">
    <property type="nucleotide sequence ID" value="NZ_CP026993.1"/>
</dbReference>
<dbReference type="EMBL" id="CP026993">
    <property type="protein sequence ID" value="QLH03776.1"/>
    <property type="molecule type" value="Genomic_DNA"/>
</dbReference>
<gene>
    <name evidence="1" type="ORF">C5F47_02895</name>
</gene>
<dbReference type="KEGG" id="ncl:C5F47_02895"/>
<dbReference type="OrthoDB" id="2856at2157"/>
<name>A0A7D5QYE4_9ARCH</name>
<evidence type="ECO:0000313" key="2">
    <source>
        <dbReference type="Proteomes" id="UP000509771"/>
    </source>
</evidence>
<dbReference type="AlphaFoldDB" id="A0A7D5QYE4"/>
<proteinExistence type="predicted"/>